<accession>A0A0A9EW24</accession>
<protein>
    <submittedName>
        <fullName evidence="1">Uncharacterized protein</fullName>
    </submittedName>
</protein>
<evidence type="ECO:0000313" key="1">
    <source>
        <dbReference type="EMBL" id="JAE00243.1"/>
    </source>
</evidence>
<name>A0A0A9EW24_ARUDO</name>
<reference evidence="1" key="2">
    <citation type="journal article" date="2015" name="Data Brief">
        <title>Shoot transcriptome of the giant reed, Arundo donax.</title>
        <authorList>
            <person name="Barrero R.A."/>
            <person name="Guerrero F.D."/>
            <person name="Moolhuijzen P."/>
            <person name="Goolsby J.A."/>
            <person name="Tidwell J."/>
            <person name="Bellgard S.E."/>
            <person name="Bellgard M.I."/>
        </authorList>
    </citation>
    <scope>NUCLEOTIDE SEQUENCE</scope>
    <source>
        <tissue evidence="1">Shoot tissue taken approximately 20 cm above the soil surface</tissue>
    </source>
</reference>
<dbReference type="AlphaFoldDB" id="A0A0A9EW24"/>
<proteinExistence type="predicted"/>
<sequence length="70" mass="8026">MIYLSTCRVNLGNFLSGTAVRESCIPSDKRSNQHTNWPNVPKMRATQFCSLIICHSTPVYAEAYNFYLYC</sequence>
<reference evidence="1" key="1">
    <citation type="submission" date="2014-09" db="EMBL/GenBank/DDBJ databases">
        <authorList>
            <person name="Magalhaes I.L.F."/>
            <person name="Oliveira U."/>
            <person name="Santos F.R."/>
            <person name="Vidigal T.H.D.A."/>
            <person name="Brescovit A.D."/>
            <person name="Santos A.J."/>
        </authorList>
    </citation>
    <scope>NUCLEOTIDE SEQUENCE</scope>
    <source>
        <tissue evidence="1">Shoot tissue taken approximately 20 cm above the soil surface</tissue>
    </source>
</reference>
<organism evidence="1">
    <name type="scientific">Arundo donax</name>
    <name type="common">Giant reed</name>
    <name type="synonym">Donax arundinaceus</name>
    <dbReference type="NCBI Taxonomy" id="35708"/>
    <lineage>
        <taxon>Eukaryota</taxon>
        <taxon>Viridiplantae</taxon>
        <taxon>Streptophyta</taxon>
        <taxon>Embryophyta</taxon>
        <taxon>Tracheophyta</taxon>
        <taxon>Spermatophyta</taxon>
        <taxon>Magnoliopsida</taxon>
        <taxon>Liliopsida</taxon>
        <taxon>Poales</taxon>
        <taxon>Poaceae</taxon>
        <taxon>PACMAD clade</taxon>
        <taxon>Arundinoideae</taxon>
        <taxon>Arundineae</taxon>
        <taxon>Arundo</taxon>
    </lineage>
</organism>
<dbReference type="EMBL" id="GBRH01197653">
    <property type="protein sequence ID" value="JAE00243.1"/>
    <property type="molecule type" value="Transcribed_RNA"/>
</dbReference>